<dbReference type="PANTHER" id="PTHR30486">
    <property type="entry name" value="TWITCHING MOTILITY PROTEIN PILT"/>
    <property type="match status" value="1"/>
</dbReference>
<dbReference type="AlphaFoldDB" id="A0A0F6WAM7"/>
<evidence type="ECO:0000259" key="2">
    <source>
        <dbReference type="Pfam" id="PF00437"/>
    </source>
</evidence>
<keyword evidence="4" id="KW-1185">Reference proteome</keyword>
<comment type="similarity">
    <text evidence="1">Belongs to the GSP E family.</text>
</comment>
<evidence type="ECO:0000313" key="3">
    <source>
        <dbReference type="EMBL" id="AKF11667.1"/>
    </source>
</evidence>
<dbReference type="InterPro" id="IPR001482">
    <property type="entry name" value="T2SS/T4SS_dom"/>
</dbReference>
<dbReference type="SUPFAM" id="SSF52540">
    <property type="entry name" value="P-loop containing nucleoside triphosphate hydrolases"/>
    <property type="match status" value="1"/>
</dbReference>
<name>A0A0F6WAM7_9BACT</name>
<proteinExistence type="inferred from homology"/>
<reference evidence="3 4" key="1">
    <citation type="submission" date="2015-03" db="EMBL/GenBank/DDBJ databases">
        <title>Genome assembly of Sandaracinus amylolyticus DSM 53668.</title>
        <authorList>
            <person name="Sharma G."/>
            <person name="Subramanian S."/>
        </authorList>
    </citation>
    <scope>NUCLEOTIDE SEQUENCE [LARGE SCALE GENOMIC DNA]</scope>
    <source>
        <strain evidence="3 4">DSM 53668</strain>
    </source>
</reference>
<evidence type="ECO:0000256" key="1">
    <source>
        <dbReference type="ARBA" id="ARBA00006611"/>
    </source>
</evidence>
<dbReference type="Gene3D" id="3.30.450.370">
    <property type="match status" value="1"/>
</dbReference>
<accession>A0A0F6WAM7</accession>
<gene>
    <name evidence="3" type="ORF">DB32_008816</name>
</gene>
<dbReference type="InterPro" id="IPR050921">
    <property type="entry name" value="T4SS_GSP_E_ATPase"/>
</dbReference>
<dbReference type="InterPro" id="IPR027417">
    <property type="entry name" value="P-loop_NTPase"/>
</dbReference>
<dbReference type="EMBL" id="CP011125">
    <property type="protein sequence ID" value="AKF11667.1"/>
    <property type="molecule type" value="Genomic_DNA"/>
</dbReference>
<protein>
    <submittedName>
        <fullName evidence="3">Type II/IV secretion system ATP hydrolase TadA/VirB11/CpaF, TadA subfamily</fullName>
    </submittedName>
</protein>
<dbReference type="PANTHER" id="PTHR30486:SF6">
    <property type="entry name" value="TYPE IV PILUS RETRACTATION ATPASE PILT"/>
    <property type="match status" value="1"/>
</dbReference>
<dbReference type="CDD" id="cd01130">
    <property type="entry name" value="VirB11-like_ATPase"/>
    <property type="match status" value="1"/>
</dbReference>
<dbReference type="Gene3D" id="3.40.50.300">
    <property type="entry name" value="P-loop containing nucleotide triphosphate hydrolases"/>
    <property type="match status" value="1"/>
</dbReference>
<dbReference type="RefSeq" id="WP_053238511.1">
    <property type="nucleotide sequence ID" value="NZ_CP011125.1"/>
</dbReference>
<organism evidence="3 4">
    <name type="scientific">Sandaracinus amylolyticus</name>
    <dbReference type="NCBI Taxonomy" id="927083"/>
    <lineage>
        <taxon>Bacteria</taxon>
        <taxon>Pseudomonadati</taxon>
        <taxon>Myxococcota</taxon>
        <taxon>Polyangia</taxon>
        <taxon>Polyangiales</taxon>
        <taxon>Sandaracinaceae</taxon>
        <taxon>Sandaracinus</taxon>
    </lineage>
</organism>
<dbReference type="Proteomes" id="UP000034883">
    <property type="component" value="Chromosome"/>
</dbReference>
<dbReference type="KEGG" id="samy:DB32_008816"/>
<evidence type="ECO:0000313" key="4">
    <source>
        <dbReference type="Proteomes" id="UP000034883"/>
    </source>
</evidence>
<dbReference type="OrthoDB" id="9810761at2"/>
<feature type="domain" description="Bacterial type II secretion system protein E" evidence="2">
    <location>
        <begin position="21"/>
        <end position="294"/>
    </location>
</feature>
<dbReference type="STRING" id="927083.DB32_008816"/>
<dbReference type="Pfam" id="PF00437">
    <property type="entry name" value="T2SSE"/>
    <property type="match status" value="1"/>
</dbReference>
<sequence>MSGNNTIPKDVFEQTILNFFAPIRPFLDDPSVSEVMINGPDQIYIERKGKLTLTGAKFSSRDALTAALRNLAQFVGRHVDEHRPILEARLPDGSRVEAVLPPAAPDGPHVAIRRFFRETLTVERLVGFGSFTPEAAEFLKAVVTVKENTIVAGGTGSGKTSLLNALTGFIPNDDRIVVIEDSQEVQPQQPHIVQLEARPPDARGRGQVSIRDLFKATLRMRPDRIVVGEIRSGEALDLVQAMTSGHGGCMATVHATYPLDTLNRLETMCLMSDIALPLHALRAQIASGVDIIVQTSRLRDGSRCVTHISEVQGYDPEKGYDVKDVFVRRYHGDDAQGKVVSTFELTGFMPKCVEHIHGYGLRLPNVMYEMAQRTGGQAAYAGHDGGGHGGGGHGH</sequence>
<dbReference type="GO" id="GO:0016887">
    <property type="term" value="F:ATP hydrolysis activity"/>
    <property type="evidence" value="ECO:0007669"/>
    <property type="project" value="InterPro"/>
</dbReference>
<keyword evidence="3" id="KW-0378">Hydrolase</keyword>